<accession>A0A0A2WNP5</accession>
<dbReference type="AlphaFoldDB" id="A0A0A2WNP5"/>
<dbReference type="Gene3D" id="2.160.20.10">
    <property type="entry name" value="Single-stranded right-handed beta-helix, Pectin lyase-like"/>
    <property type="match status" value="1"/>
</dbReference>
<dbReference type="EMBL" id="JRKJ01000005">
    <property type="protein sequence ID" value="KGQ19915.1"/>
    <property type="molecule type" value="Genomic_DNA"/>
</dbReference>
<dbReference type="Pfam" id="PF12708">
    <property type="entry name" value="Pect-lyase_RHGA_epim"/>
    <property type="match status" value="1"/>
</dbReference>
<organism evidence="3 4">
    <name type="scientific">Lysobacter dokdonensis DS-58</name>
    <dbReference type="NCBI Taxonomy" id="1300345"/>
    <lineage>
        <taxon>Bacteria</taxon>
        <taxon>Pseudomonadati</taxon>
        <taxon>Pseudomonadota</taxon>
        <taxon>Gammaproteobacteria</taxon>
        <taxon>Lysobacterales</taxon>
        <taxon>Lysobacteraceae</taxon>
        <taxon>Noviluteimonas</taxon>
    </lineage>
</organism>
<dbReference type="SUPFAM" id="SSF51126">
    <property type="entry name" value="Pectin lyase-like"/>
    <property type="match status" value="1"/>
</dbReference>
<dbReference type="OrthoDB" id="3291491at2"/>
<evidence type="ECO:0000259" key="1">
    <source>
        <dbReference type="Pfam" id="PF12708"/>
    </source>
</evidence>
<keyword evidence="4" id="KW-1185">Reference proteome</keyword>
<evidence type="ECO:0000313" key="4">
    <source>
        <dbReference type="Proteomes" id="UP000030518"/>
    </source>
</evidence>
<dbReference type="RefSeq" id="WP_036166841.1">
    <property type="nucleotide sequence ID" value="NZ_JRKJ01000005.1"/>
</dbReference>
<name>A0A0A2WNP5_9GAMM</name>
<evidence type="ECO:0000259" key="2">
    <source>
        <dbReference type="Pfam" id="PF13229"/>
    </source>
</evidence>
<dbReference type="Proteomes" id="UP000030518">
    <property type="component" value="Unassembled WGS sequence"/>
</dbReference>
<dbReference type="eggNOG" id="COG5434">
    <property type="taxonomic scope" value="Bacteria"/>
</dbReference>
<feature type="domain" description="Right handed beta helix" evidence="2">
    <location>
        <begin position="168"/>
        <end position="299"/>
    </location>
</feature>
<dbReference type="InterPro" id="IPR011050">
    <property type="entry name" value="Pectin_lyase_fold/virulence"/>
</dbReference>
<dbReference type="STRING" id="1300345.LF41_2422"/>
<sequence length="369" mass="38565">MKVVEDGLQVVSTAFAEKDASLNAMSLQVDGLSAANVALQAQLDTANATIADLKAKLEPKPPAPKTVKDYGVVGDGIKDDTAAMQAALDAGVRDVPAGKYLIDPAKSLLVRDGVQVKADPNAILLCKANALPRYYIVRLVGAKSAWTGGQIMGDRDRHTYTAGSTHEWGYGAMLSGDGASLTDCVIDGCTGDGIGVSGDNVTLRNVVSKRNRRQGLSVFACKGFRAYNCQFNDTKGTAPQAGVDFEPDNGAVLDAVMENCIAKNNSTAGFMAWVRAEVAGNVEVTLKNCNTEGNANGIQGKGLNGKALMRVEGGNHVNRSAGVRSEDGCTVTLVASTFSFAGKPVSFAQQWAVQKVGTGQVVQTGVVYK</sequence>
<dbReference type="InterPro" id="IPR039448">
    <property type="entry name" value="Beta_helix"/>
</dbReference>
<protein>
    <submittedName>
        <fullName evidence="3">Phage protein</fullName>
    </submittedName>
</protein>
<dbReference type="InterPro" id="IPR006626">
    <property type="entry name" value="PbH1"/>
</dbReference>
<dbReference type="InterPro" id="IPR024535">
    <property type="entry name" value="RHGA/B-epi-like_pectate_lyase"/>
</dbReference>
<dbReference type="PATRIC" id="fig|1300345.3.peg.991"/>
<gene>
    <name evidence="3" type="ORF">LF41_2422</name>
</gene>
<dbReference type="SMART" id="SM00710">
    <property type="entry name" value="PbH1"/>
    <property type="match status" value="5"/>
</dbReference>
<feature type="domain" description="Rhamnogalacturonase A/B/Epimerase-like pectate lyase" evidence="1">
    <location>
        <begin position="67"/>
        <end position="129"/>
    </location>
</feature>
<proteinExistence type="predicted"/>
<reference evidence="3 4" key="1">
    <citation type="submission" date="2014-09" db="EMBL/GenBank/DDBJ databases">
        <title>Genome sequences of Lysobacter dokdonensis DS-58.</title>
        <authorList>
            <person name="Kim J.F."/>
            <person name="Kwak M.-J."/>
        </authorList>
    </citation>
    <scope>NUCLEOTIDE SEQUENCE [LARGE SCALE GENOMIC DNA]</scope>
    <source>
        <strain evidence="3 4">DS-58</strain>
    </source>
</reference>
<dbReference type="InterPro" id="IPR012334">
    <property type="entry name" value="Pectin_lyas_fold"/>
</dbReference>
<comment type="caution">
    <text evidence="3">The sequence shown here is derived from an EMBL/GenBank/DDBJ whole genome shotgun (WGS) entry which is preliminary data.</text>
</comment>
<dbReference type="Pfam" id="PF13229">
    <property type="entry name" value="Beta_helix"/>
    <property type="match status" value="1"/>
</dbReference>
<evidence type="ECO:0000313" key="3">
    <source>
        <dbReference type="EMBL" id="KGQ19915.1"/>
    </source>
</evidence>